<evidence type="ECO:0000256" key="3">
    <source>
        <dbReference type="ARBA" id="ARBA00023242"/>
    </source>
</evidence>
<accession>A0A8H7UNM5</accession>
<dbReference type="PANTHER" id="PTHR22940:SF4">
    <property type="entry name" value="PROTEIN TIMELESS HOMOLOG"/>
    <property type="match status" value="1"/>
</dbReference>
<comment type="subcellular location">
    <subcellularLocation>
        <location evidence="1">Nucleus</location>
    </subcellularLocation>
</comment>
<evidence type="ECO:0000259" key="5">
    <source>
        <dbReference type="Pfam" id="PF04821"/>
    </source>
</evidence>
<keyword evidence="3" id="KW-0539">Nucleus</keyword>
<dbReference type="Proteomes" id="UP000654370">
    <property type="component" value="Unassembled WGS sequence"/>
</dbReference>
<dbReference type="InterPro" id="IPR006906">
    <property type="entry name" value="Timeless_N"/>
</dbReference>
<proteinExistence type="predicted"/>
<dbReference type="InterPro" id="IPR044998">
    <property type="entry name" value="Timeless"/>
</dbReference>
<evidence type="ECO:0000256" key="2">
    <source>
        <dbReference type="ARBA" id="ARBA00022880"/>
    </source>
</evidence>
<comment type="caution">
    <text evidence="6">The sequence shown here is derived from an EMBL/GenBank/DDBJ whole genome shotgun (WGS) entry which is preliminary data.</text>
</comment>
<keyword evidence="7" id="KW-1185">Reference proteome</keyword>
<dbReference type="GO" id="GO:0043111">
    <property type="term" value="P:replication fork arrest"/>
    <property type="evidence" value="ECO:0007669"/>
    <property type="project" value="TreeGrafter"/>
</dbReference>
<dbReference type="Pfam" id="PF04821">
    <property type="entry name" value="TIMELESS"/>
    <property type="match status" value="1"/>
</dbReference>
<dbReference type="PANTHER" id="PTHR22940">
    <property type="entry name" value="TIMEOUT/TIMELESS-2"/>
    <property type="match status" value="1"/>
</dbReference>
<organism evidence="6 7">
    <name type="scientific">Mortierella isabellina</name>
    <name type="common">Filamentous fungus</name>
    <name type="synonym">Umbelopsis isabellina</name>
    <dbReference type="NCBI Taxonomy" id="91625"/>
    <lineage>
        <taxon>Eukaryota</taxon>
        <taxon>Fungi</taxon>
        <taxon>Fungi incertae sedis</taxon>
        <taxon>Mucoromycota</taxon>
        <taxon>Mucoromycotina</taxon>
        <taxon>Umbelopsidomycetes</taxon>
        <taxon>Umbelopsidales</taxon>
        <taxon>Umbelopsidaceae</taxon>
        <taxon>Umbelopsis</taxon>
    </lineage>
</organism>
<reference evidence="6" key="1">
    <citation type="submission" date="2020-12" db="EMBL/GenBank/DDBJ databases">
        <title>Metabolic potential, ecology and presence of endohyphal bacteria is reflected in genomic diversity of Mucoromycotina.</title>
        <authorList>
            <person name="Muszewska A."/>
            <person name="Okrasinska A."/>
            <person name="Steczkiewicz K."/>
            <person name="Drgas O."/>
            <person name="Orlowska M."/>
            <person name="Perlinska-Lenart U."/>
            <person name="Aleksandrzak-Piekarczyk T."/>
            <person name="Szatraj K."/>
            <person name="Zielenkiewicz U."/>
            <person name="Pilsyk S."/>
            <person name="Malc E."/>
            <person name="Mieczkowski P."/>
            <person name="Kruszewska J.S."/>
            <person name="Biernat P."/>
            <person name="Pawlowska J."/>
        </authorList>
    </citation>
    <scope>NUCLEOTIDE SEQUENCE</scope>
    <source>
        <strain evidence="6">WA0000067209</strain>
    </source>
</reference>
<dbReference type="AlphaFoldDB" id="A0A8H7UNM5"/>
<dbReference type="EMBL" id="JAEPQZ010000001">
    <property type="protein sequence ID" value="KAG2186413.1"/>
    <property type="molecule type" value="Genomic_DNA"/>
</dbReference>
<gene>
    <name evidence="6" type="ORF">INT43_002851</name>
</gene>
<protein>
    <recommendedName>
        <fullName evidence="5">Timeless N-terminal domain-containing protein</fullName>
    </recommendedName>
</protein>
<sequence length="162" mass="18355">MTEDILTPDEQLRADILSICSALGAMEEYQTETEDILTKYAMGDECLSCMKDLRRFIRNDSENPEYQVLHLLGEFNIMSSDLIPIVLVNAEQSSEVAERLILACLELFVPMTWPLADDVEDNEEADGNMRNLHMRYKLALMTPGVLEAALSVIIKPLSIPYR</sequence>
<evidence type="ECO:0000313" key="6">
    <source>
        <dbReference type="EMBL" id="KAG2186413.1"/>
    </source>
</evidence>
<dbReference type="GO" id="GO:0006281">
    <property type="term" value="P:DNA repair"/>
    <property type="evidence" value="ECO:0007669"/>
    <property type="project" value="TreeGrafter"/>
</dbReference>
<keyword evidence="4" id="KW-0131">Cell cycle</keyword>
<evidence type="ECO:0000256" key="4">
    <source>
        <dbReference type="ARBA" id="ARBA00023306"/>
    </source>
</evidence>
<name>A0A8H7UNM5_MORIS</name>
<keyword evidence="2" id="KW-0236">DNA replication inhibitor</keyword>
<feature type="domain" description="Timeless N-terminal" evidence="5">
    <location>
        <begin position="39"/>
        <end position="161"/>
    </location>
</feature>
<dbReference type="GO" id="GO:0003677">
    <property type="term" value="F:DNA binding"/>
    <property type="evidence" value="ECO:0007669"/>
    <property type="project" value="TreeGrafter"/>
</dbReference>
<dbReference type="OrthoDB" id="310853at2759"/>
<evidence type="ECO:0000256" key="1">
    <source>
        <dbReference type="ARBA" id="ARBA00004123"/>
    </source>
</evidence>
<evidence type="ECO:0000313" key="7">
    <source>
        <dbReference type="Proteomes" id="UP000654370"/>
    </source>
</evidence>
<dbReference type="GO" id="GO:0000076">
    <property type="term" value="P:DNA replication checkpoint signaling"/>
    <property type="evidence" value="ECO:0007669"/>
    <property type="project" value="TreeGrafter"/>
</dbReference>
<dbReference type="GO" id="GO:0031298">
    <property type="term" value="C:replication fork protection complex"/>
    <property type="evidence" value="ECO:0007669"/>
    <property type="project" value="TreeGrafter"/>
</dbReference>